<keyword evidence="1" id="KW-0472">Membrane</keyword>
<sequence length="220" mass="25323">MSSAIWPFPLPVNIFGTVAAWVIVILTVGGVSISGLAYLQNRKENKQKSQARHVRFTSLHWTDNSYHAKVHNLSDRSIYDLHPNQGRKWSLRSVVADECRSRGRQLSDEEIAALKEEWDATSGGTLYIWDYDSAHVGPGETREVEFRGTKKSTERYWISFRDSAGCKWTLELDGTEPESSDDPSGPEQYRWWLIFKNPFKYLSGKKSSRQQKIWLDRNVP</sequence>
<evidence type="ECO:0000313" key="2">
    <source>
        <dbReference type="EMBL" id="KAF0835716.1"/>
    </source>
</evidence>
<keyword evidence="1" id="KW-0812">Transmembrane</keyword>
<keyword evidence="1" id="KW-1133">Transmembrane helix</keyword>
<accession>A0ABQ6YE79</accession>
<evidence type="ECO:0000256" key="1">
    <source>
        <dbReference type="SAM" id="Phobius"/>
    </source>
</evidence>
<feature type="transmembrane region" description="Helical" evidence="1">
    <location>
        <begin position="12"/>
        <end position="39"/>
    </location>
</feature>
<comment type="caution">
    <text evidence="2">The sequence shown here is derived from an EMBL/GenBank/DDBJ whole genome shotgun (WGS) entry which is preliminary data.</text>
</comment>
<keyword evidence="3" id="KW-1185">Reference proteome</keyword>
<proteinExistence type="predicted"/>
<evidence type="ECO:0000313" key="3">
    <source>
        <dbReference type="Proteomes" id="UP000798951"/>
    </source>
</evidence>
<name>A0ABQ6YE79_9NOCA</name>
<dbReference type="EMBL" id="VMSD01000019">
    <property type="protein sequence ID" value="KAF0835716.1"/>
    <property type="molecule type" value="Genomic_DNA"/>
</dbReference>
<dbReference type="Proteomes" id="UP000798951">
    <property type="component" value="Unassembled WGS sequence"/>
</dbReference>
<gene>
    <name evidence="2" type="ORF">FNL39_11918</name>
</gene>
<protein>
    <submittedName>
        <fullName evidence="2">Uncharacterized protein</fullName>
    </submittedName>
</protein>
<reference evidence="2 3" key="1">
    <citation type="submission" date="2019-07" db="EMBL/GenBank/DDBJ databases">
        <title>Genomic Encyclopedia of Type Strains, Phase IV (KMG-IV): sequencing the most valuable type-strain genomes for metagenomic binning, comparative biology and taxonomic classification.</title>
        <authorList>
            <person name="Goeker M."/>
        </authorList>
    </citation>
    <scope>NUCLEOTIDE SEQUENCE [LARGE SCALE GENOMIC DNA]</scope>
    <source>
        <strain evidence="2 3">DSM 44831</strain>
    </source>
</reference>
<organism evidence="2 3">
    <name type="scientific">Nocardia caishijiensis</name>
    <dbReference type="NCBI Taxonomy" id="184756"/>
    <lineage>
        <taxon>Bacteria</taxon>
        <taxon>Bacillati</taxon>
        <taxon>Actinomycetota</taxon>
        <taxon>Actinomycetes</taxon>
        <taxon>Mycobacteriales</taxon>
        <taxon>Nocardiaceae</taxon>
        <taxon>Nocardia</taxon>
    </lineage>
</organism>